<reference evidence="1 2" key="1">
    <citation type="submission" date="2024-01" db="EMBL/GenBank/DDBJ databases">
        <title>The genomes of 5 underutilized Papilionoideae crops provide insights into root nodulation and disease resistanc.</title>
        <authorList>
            <person name="Jiang F."/>
        </authorList>
    </citation>
    <scope>NUCLEOTIDE SEQUENCE [LARGE SCALE GENOMIC DNA]</scope>
    <source>
        <strain evidence="1">LVBAO_FW01</strain>
        <tissue evidence="1">Leaves</tissue>
    </source>
</reference>
<dbReference type="EMBL" id="JAYMYQ010000007">
    <property type="protein sequence ID" value="KAK7321087.1"/>
    <property type="molecule type" value="Genomic_DNA"/>
</dbReference>
<comment type="caution">
    <text evidence="1">The sequence shown here is derived from an EMBL/GenBank/DDBJ whole genome shotgun (WGS) entry which is preliminary data.</text>
</comment>
<evidence type="ECO:0000313" key="1">
    <source>
        <dbReference type="EMBL" id="KAK7321087.1"/>
    </source>
</evidence>
<dbReference type="AlphaFoldDB" id="A0AAN9KP36"/>
<accession>A0AAN9KP36</accession>
<gene>
    <name evidence="1" type="ORF">VNO77_31275</name>
</gene>
<keyword evidence="2" id="KW-1185">Reference proteome</keyword>
<sequence>MAFEDIGLAHTTRISPSHDMNSCNHGRLKDTNWILILNSKFLLPTLEGPVLYLQWHPYLEASCNWSALSQRAVFASVSWTPSGYVVPDFCMNDDCKNRNRTKPKCYRISRPYLEFVRRRHALQPPMLKLPCMKPSGFSFESELLFCGDLVPLASVSTTYVLKEGAAQDSYATML</sequence>
<evidence type="ECO:0000313" key="2">
    <source>
        <dbReference type="Proteomes" id="UP001367508"/>
    </source>
</evidence>
<name>A0AAN9KP36_CANGL</name>
<organism evidence="1 2">
    <name type="scientific">Canavalia gladiata</name>
    <name type="common">Sword bean</name>
    <name type="synonym">Dolichos gladiatus</name>
    <dbReference type="NCBI Taxonomy" id="3824"/>
    <lineage>
        <taxon>Eukaryota</taxon>
        <taxon>Viridiplantae</taxon>
        <taxon>Streptophyta</taxon>
        <taxon>Embryophyta</taxon>
        <taxon>Tracheophyta</taxon>
        <taxon>Spermatophyta</taxon>
        <taxon>Magnoliopsida</taxon>
        <taxon>eudicotyledons</taxon>
        <taxon>Gunneridae</taxon>
        <taxon>Pentapetalae</taxon>
        <taxon>rosids</taxon>
        <taxon>fabids</taxon>
        <taxon>Fabales</taxon>
        <taxon>Fabaceae</taxon>
        <taxon>Papilionoideae</taxon>
        <taxon>50 kb inversion clade</taxon>
        <taxon>NPAAA clade</taxon>
        <taxon>indigoferoid/millettioid clade</taxon>
        <taxon>Phaseoleae</taxon>
        <taxon>Canavalia</taxon>
    </lineage>
</organism>
<proteinExistence type="predicted"/>
<protein>
    <submittedName>
        <fullName evidence="1">Uncharacterized protein</fullName>
    </submittedName>
</protein>
<dbReference type="Proteomes" id="UP001367508">
    <property type="component" value="Unassembled WGS sequence"/>
</dbReference>